<dbReference type="EMBL" id="JAMWYS010000019">
    <property type="protein sequence ID" value="MCO4292084.1"/>
    <property type="molecule type" value="Genomic_DNA"/>
</dbReference>
<feature type="chain" id="PRO_5040942725" evidence="2">
    <location>
        <begin position="20"/>
        <end position="237"/>
    </location>
</feature>
<feature type="region of interest" description="Disordered" evidence="1">
    <location>
        <begin position="29"/>
        <end position="52"/>
    </location>
</feature>
<protein>
    <submittedName>
        <fullName evidence="3">Uncharacterized protein</fullName>
    </submittedName>
</protein>
<feature type="signal peptide" evidence="2">
    <location>
        <begin position="1"/>
        <end position="19"/>
    </location>
</feature>
<dbReference type="Proteomes" id="UP001155182">
    <property type="component" value="Unassembled WGS sequence"/>
</dbReference>
<evidence type="ECO:0000256" key="1">
    <source>
        <dbReference type="SAM" id="MobiDB-lite"/>
    </source>
</evidence>
<dbReference type="RefSeq" id="WP_252586358.1">
    <property type="nucleotide sequence ID" value="NZ_JAMWYS010000019.1"/>
</dbReference>
<dbReference type="PROSITE" id="PS51257">
    <property type="entry name" value="PROKAR_LIPOPROTEIN"/>
    <property type="match status" value="1"/>
</dbReference>
<organism evidence="3 4">
    <name type="scientific">Solitalea agri</name>
    <dbReference type="NCBI Taxonomy" id="2953739"/>
    <lineage>
        <taxon>Bacteria</taxon>
        <taxon>Pseudomonadati</taxon>
        <taxon>Bacteroidota</taxon>
        <taxon>Sphingobacteriia</taxon>
        <taxon>Sphingobacteriales</taxon>
        <taxon>Sphingobacteriaceae</taxon>
        <taxon>Solitalea</taxon>
    </lineage>
</organism>
<accession>A0A9X2F0W9</accession>
<reference evidence="3" key="1">
    <citation type="submission" date="2022-06" db="EMBL/GenBank/DDBJ databases">
        <title>Solitalea sp. MAHUQ-68 isolated from rhizospheric soil.</title>
        <authorList>
            <person name="Huq M.A."/>
        </authorList>
    </citation>
    <scope>NUCLEOTIDE SEQUENCE</scope>
    <source>
        <strain evidence="3">MAHUQ-68</strain>
    </source>
</reference>
<name>A0A9X2F0W9_9SPHI</name>
<evidence type="ECO:0000256" key="2">
    <source>
        <dbReference type="SAM" id="SignalP"/>
    </source>
</evidence>
<proteinExistence type="predicted"/>
<keyword evidence="4" id="KW-1185">Reference proteome</keyword>
<dbReference type="AlphaFoldDB" id="A0A9X2F0W9"/>
<gene>
    <name evidence="3" type="ORF">NF867_04310</name>
</gene>
<evidence type="ECO:0000313" key="4">
    <source>
        <dbReference type="Proteomes" id="UP001155182"/>
    </source>
</evidence>
<comment type="caution">
    <text evidence="3">The sequence shown here is derived from an EMBL/GenBank/DDBJ whole genome shotgun (WGS) entry which is preliminary data.</text>
</comment>
<evidence type="ECO:0000313" key="3">
    <source>
        <dbReference type="EMBL" id="MCO4292084.1"/>
    </source>
</evidence>
<keyword evidence="2" id="KW-0732">Signal</keyword>
<feature type="compositionally biased region" description="Gly residues" evidence="1">
    <location>
        <begin position="34"/>
        <end position="44"/>
    </location>
</feature>
<sequence>MKKKLLALALIIFSLSSCSDKWEYTDGMAPETGNNGGNDNGNGDGDGDGNVNQPVYDYQPMTTGSKWVYTGDFNYIIEATNEEMVIDGITYHSFTNSYMGNKFFSAKKDGAYYTYGNASAEATQLDFPATPMLYLKDNASVNSSWSSKIKISPEGSPVDLFAQYAYTVKEKGISFKVDKATYTDVIRIDMTMTLPGSSTPISKGSYYYAKKIGFIYSKITMNGETNTVKLASYEIKP</sequence>